<dbReference type="STRING" id="2756.BFR44_08870"/>
<dbReference type="PANTHER" id="PTHR43355">
    <property type="entry name" value="FLAVIN REDUCTASE (NADPH)"/>
    <property type="match status" value="1"/>
</dbReference>
<reference evidence="5" key="2">
    <citation type="submission" date="2018-04" db="EMBL/GenBank/DDBJ databases">
        <authorList>
            <person name="Illikoud N."/>
        </authorList>
    </citation>
    <scope>NUCLEOTIDE SEQUENCE [LARGE SCALE GENOMIC DNA]</scope>
</reference>
<dbReference type="EC" id="1.-.-.-" evidence="3"/>
<dbReference type="Pfam" id="PF13460">
    <property type="entry name" value="NAD_binding_10"/>
    <property type="match status" value="1"/>
</dbReference>
<reference evidence="2 4" key="1">
    <citation type="submission" date="2017-09" db="EMBL/GenBank/DDBJ databases">
        <title>Complete Genome Sequences of Two Strains of the Meat Spoilage Bacterium Brochothrix thermosphacta Isolated from Ground Chicken.</title>
        <authorList>
            <person name="Paoli G.C."/>
            <person name="Wijey C."/>
            <person name="Chen C.-Y."/>
            <person name="Nguyen L."/>
            <person name="Yan X."/>
            <person name="Irwin P.L."/>
        </authorList>
    </citation>
    <scope>NUCLEOTIDE SEQUENCE [LARGE SCALE GENOMIC DNA]</scope>
    <source>
        <strain evidence="2 4">BI</strain>
    </source>
</reference>
<evidence type="ECO:0000313" key="2">
    <source>
        <dbReference type="EMBL" id="ATF26415.1"/>
    </source>
</evidence>
<protein>
    <submittedName>
        <fullName evidence="2">NAD(P)-dependent oxidoreductase</fullName>
    </submittedName>
    <submittedName>
        <fullName evidence="3">Putative oxidoreductase (YwnB)</fullName>
        <ecNumber evidence="3">1.-.-.-</ecNumber>
    </submittedName>
</protein>
<organism evidence="2 4">
    <name type="scientific">Brochothrix thermosphacta</name>
    <name type="common">Microbacterium thermosphactum</name>
    <dbReference type="NCBI Taxonomy" id="2756"/>
    <lineage>
        <taxon>Bacteria</taxon>
        <taxon>Bacillati</taxon>
        <taxon>Bacillota</taxon>
        <taxon>Bacilli</taxon>
        <taxon>Bacillales</taxon>
        <taxon>Listeriaceae</taxon>
        <taxon>Brochothrix</taxon>
    </lineage>
</organism>
<dbReference type="SUPFAM" id="SSF51735">
    <property type="entry name" value="NAD(P)-binding Rossmann-fold domains"/>
    <property type="match status" value="1"/>
</dbReference>
<gene>
    <name evidence="3" type="ORF">BTBSAS_10138</name>
    <name evidence="2" type="ORF">CNY62_08490</name>
</gene>
<dbReference type="EMBL" id="OUNC01000001">
    <property type="protein sequence ID" value="SPP25794.1"/>
    <property type="molecule type" value="Genomic_DNA"/>
</dbReference>
<name>A0A1D2LC33_BROTH</name>
<keyword evidence="3" id="KW-0560">Oxidoreductase</keyword>
<dbReference type="AlphaFoldDB" id="A0A1D2LC33"/>
<dbReference type="RefSeq" id="WP_029090697.1">
    <property type="nucleotide sequence ID" value="NZ_CBCPHX010000002.1"/>
</dbReference>
<dbReference type="InterPro" id="IPR016040">
    <property type="entry name" value="NAD(P)-bd_dom"/>
</dbReference>
<reference evidence="3" key="3">
    <citation type="submission" date="2018-04" db="EMBL/GenBank/DDBJ databases">
        <authorList>
            <person name="Go L.Y."/>
            <person name="Mitchell J.A."/>
        </authorList>
    </citation>
    <scope>NUCLEOTIDE SEQUENCE</scope>
    <source>
        <strain evidence="3">BSAS1 3</strain>
    </source>
</reference>
<feature type="domain" description="NAD(P)-binding" evidence="1">
    <location>
        <begin position="7"/>
        <end position="192"/>
    </location>
</feature>
<dbReference type="GeneID" id="66536872"/>
<evidence type="ECO:0000313" key="4">
    <source>
        <dbReference type="Proteomes" id="UP000243591"/>
    </source>
</evidence>
<evidence type="ECO:0000313" key="5">
    <source>
        <dbReference type="Proteomes" id="UP000270190"/>
    </source>
</evidence>
<dbReference type="Proteomes" id="UP000243591">
    <property type="component" value="Chromosome"/>
</dbReference>
<evidence type="ECO:0000259" key="1">
    <source>
        <dbReference type="Pfam" id="PF13460"/>
    </source>
</evidence>
<evidence type="ECO:0000313" key="3">
    <source>
        <dbReference type="EMBL" id="SPP25794.1"/>
    </source>
</evidence>
<dbReference type="PANTHER" id="PTHR43355:SF2">
    <property type="entry name" value="FLAVIN REDUCTASE (NADPH)"/>
    <property type="match status" value="1"/>
</dbReference>
<dbReference type="InterPro" id="IPR036291">
    <property type="entry name" value="NAD(P)-bd_dom_sf"/>
</dbReference>
<dbReference type="InterPro" id="IPR051606">
    <property type="entry name" value="Polyketide_Oxido-like"/>
</dbReference>
<dbReference type="EMBL" id="CP023483">
    <property type="protein sequence ID" value="ATF26415.1"/>
    <property type="molecule type" value="Genomic_DNA"/>
</dbReference>
<dbReference type="GO" id="GO:0016646">
    <property type="term" value="F:oxidoreductase activity, acting on the CH-NH group of donors, NAD or NADP as acceptor"/>
    <property type="evidence" value="ECO:0007669"/>
    <property type="project" value="TreeGrafter"/>
</dbReference>
<dbReference type="KEGG" id="bths:CNY62_08490"/>
<dbReference type="CDD" id="cd05244">
    <property type="entry name" value="BVR-B_like_SDR_a"/>
    <property type="match status" value="1"/>
</dbReference>
<dbReference type="Gene3D" id="3.40.50.720">
    <property type="entry name" value="NAD(P)-binding Rossmann-like Domain"/>
    <property type="match status" value="1"/>
</dbReference>
<dbReference type="OrthoDB" id="9785372at2"/>
<keyword evidence="4" id="KW-1185">Reference proteome</keyword>
<accession>A0A1D2LC33</accession>
<dbReference type="Proteomes" id="UP000270190">
    <property type="component" value="Unassembled WGS sequence"/>
</dbReference>
<proteinExistence type="predicted"/>
<sequence>MKLGIIGASGKAGQFILNEALKRDISVTAIVRDKGKISQPVTIIEKEVFDLTTEDISQFDVVINAFGTLPGEEELHVKAGRHLIKIFKDTDTRLIVVGGAGSLYVDPEKITRVMDTPDFPKEFLPTATNQGLNLEDLQASSIHWTFLSPSAFFDAAGNRTGKYVTGKDHLLANKANESYISYADYAIAIIDEALAGKHLNERFTVVAEKN</sequence>